<dbReference type="HOGENOM" id="CLU_640457_0_0_7"/>
<evidence type="ECO:0000313" key="2">
    <source>
        <dbReference type="Proteomes" id="UP000002407"/>
    </source>
</evidence>
<dbReference type="AlphaFoldDB" id="A7I2K5"/>
<organism evidence="1 2">
    <name type="scientific">Campylobacter hominis (strain ATCC BAA-381 / DSM 21671 / CCUG 45161 / LMG 19568 / NCTC 13146 / CH001A)</name>
    <dbReference type="NCBI Taxonomy" id="360107"/>
    <lineage>
        <taxon>Bacteria</taxon>
        <taxon>Pseudomonadati</taxon>
        <taxon>Campylobacterota</taxon>
        <taxon>Epsilonproteobacteria</taxon>
        <taxon>Campylobacterales</taxon>
        <taxon>Campylobacteraceae</taxon>
        <taxon>Campylobacter</taxon>
    </lineage>
</organism>
<accession>A7I2K5</accession>
<evidence type="ECO:0000313" key="1">
    <source>
        <dbReference type="EMBL" id="ABS51285.1"/>
    </source>
</evidence>
<dbReference type="OrthoDB" id="5363753at2"/>
<name>A7I2K5_CAMHC</name>
<dbReference type="eggNOG" id="COG2931">
    <property type="taxonomic scope" value="Bacteria"/>
</dbReference>
<dbReference type="PANTHER" id="PTHR39431">
    <property type="entry name" value="FRPA/C-RELATED PROTEIN"/>
    <property type="match status" value="1"/>
</dbReference>
<dbReference type="STRING" id="360107.CHAB381_1191"/>
<dbReference type="KEGG" id="cha:CHAB381_1191"/>
<dbReference type="PANTHER" id="PTHR39431:SF1">
    <property type="entry name" value="FRPA_C-RELATED PROTEIN"/>
    <property type="match status" value="1"/>
</dbReference>
<reference evidence="2" key="1">
    <citation type="submission" date="2007-07" db="EMBL/GenBank/DDBJ databases">
        <title>Complete genome sequence of Campylobacter hominis ATCC BAA-381, a commensal isolated from the human gastrointestinal tract.</title>
        <authorList>
            <person name="Fouts D.E."/>
            <person name="Mongodin E.F."/>
            <person name="Puiu D."/>
            <person name="Sebastian Y."/>
            <person name="Miller W.G."/>
            <person name="Mandrell R.E."/>
            <person name="Nelson K.E."/>
        </authorList>
    </citation>
    <scope>NUCLEOTIDE SEQUENCE [LARGE SCALE GENOMIC DNA]</scope>
    <source>
        <strain evidence="2">ATCC BAA-381 / LMG 19568 / NCTC 13146 / CH001A</strain>
    </source>
</reference>
<protein>
    <submittedName>
        <fullName evidence="1">ApxIVA Var3</fullName>
    </submittedName>
</protein>
<dbReference type="EMBL" id="CP000776">
    <property type="protein sequence ID" value="ABS51285.1"/>
    <property type="molecule type" value="Genomic_DNA"/>
</dbReference>
<keyword evidence="2" id="KW-1185">Reference proteome</keyword>
<dbReference type="Proteomes" id="UP000002407">
    <property type="component" value="Chromosome"/>
</dbReference>
<sequence>MGKDGSDLLIGGKGDDTYLATKGDTIKDSDGKGSVHFNRHKLTGGTYDKDRDLYISDDYIEYKLHDDGRLVVSDMGENIVIENFNKDNNDLGIILIDPKDVVVTIHDNQANEGGNGKHTLGFKVSLNRKLEAGEYLTLYINGQLVKFTENEQEKDNAYIYEWDGNESKDGDRKFEVSGSVLQSGTSKNLNVKYIHPAKGLIKDDDRDDDPDPEREYSPIVIDLGNDGINSHALNYTINFDLDNNGFKEATGWVSGDDALLAIDKNNNGIIDNGSELFGNKSISDSAFSYTNSSLNNGFETLKSYDSNNDGIIDSQDAEFDKLLLWQDKNGNAITDNGELIKLSDKVSSIDLNYTNTDINNNSNTIKQTSTATLNNGTKVKADDIWFKVNYKDTEEIIDENEIPFEIKSLPQITAFGNLKEFANLNSNK</sequence>
<proteinExistence type="predicted"/>
<gene>
    <name evidence="1" type="ordered locus">CHAB381_1191</name>
</gene>